<evidence type="ECO:0000313" key="2">
    <source>
        <dbReference type="EMBL" id="SDH30499.1"/>
    </source>
</evidence>
<reference evidence="3" key="1">
    <citation type="submission" date="2016-10" db="EMBL/GenBank/DDBJ databases">
        <authorList>
            <person name="Varghese N."/>
            <person name="Submissions S."/>
        </authorList>
    </citation>
    <scope>NUCLEOTIDE SEQUENCE [LARGE SCALE GENOMIC DNA]</scope>
    <source>
        <strain evidence="3">DSM 22002</strain>
    </source>
</reference>
<keyword evidence="2" id="KW-0808">Transferase</keyword>
<dbReference type="GO" id="GO:0008168">
    <property type="term" value="F:methyltransferase activity"/>
    <property type="evidence" value="ECO:0007669"/>
    <property type="project" value="UniProtKB-KW"/>
</dbReference>
<keyword evidence="2" id="KW-0489">Methyltransferase</keyword>
<protein>
    <submittedName>
        <fullName evidence="2">Methyltransferase domain-containing protein</fullName>
    </submittedName>
</protein>
<dbReference type="InterPro" id="IPR029063">
    <property type="entry name" value="SAM-dependent_MTases_sf"/>
</dbReference>
<dbReference type="SUPFAM" id="SSF53335">
    <property type="entry name" value="S-adenosyl-L-methionine-dependent methyltransferases"/>
    <property type="match status" value="1"/>
</dbReference>
<accession>A0A1G8BB97</accession>
<proteinExistence type="predicted"/>
<organism evidence="2 3">
    <name type="scientific">Agrococcus jejuensis</name>
    <dbReference type="NCBI Taxonomy" id="399736"/>
    <lineage>
        <taxon>Bacteria</taxon>
        <taxon>Bacillati</taxon>
        <taxon>Actinomycetota</taxon>
        <taxon>Actinomycetes</taxon>
        <taxon>Micrococcales</taxon>
        <taxon>Microbacteriaceae</taxon>
        <taxon>Agrococcus</taxon>
    </lineage>
</organism>
<dbReference type="EMBL" id="LT629695">
    <property type="protein sequence ID" value="SDH30499.1"/>
    <property type="molecule type" value="Genomic_DNA"/>
</dbReference>
<dbReference type="InterPro" id="IPR041698">
    <property type="entry name" value="Methyltransf_25"/>
</dbReference>
<dbReference type="Gene3D" id="3.40.50.150">
    <property type="entry name" value="Vaccinia Virus protein VP39"/>
    <property type="match status" value="1"/>
</dbReference>
<dbReference type="STRING" id="399736.SAMN04489720_0848"/>
<sequence>MTDPPGASDERELVTDFGEGGQAPYEHALRSGSTAMLRLREVGGSDEGVTSLIDVARFTASADDVDLSIVERGEGPVIDLGCGPGRMVRAAIDLGRRAIGIDVSASAVALARSQGLPVLQASLFDPLPGEGMWGQALLLDGNLGIGGDVPRLLRRASELVHDDGTVVVEAHPVAGHCRRFQAVLVDEHGGASETFPWAEMGCDALVAAVRDAGLIVRAQWSAECRTFVEIARTRSRPRAA</sequence>
<dbReference type="AlphaFoldDB" id="A0A1G8BB97"/>
<feature type="domain" description="Methyltransferase" evidence="1">
    <location>
        <begin position="77"/>
        <end position="115"/>
    </location>
</feature>
<evidence type="ECO:0000313" key="3">
    <source>
        <dbReference type="Proteomes" id="UP000198822"/>
    </source>
</evidence>
<evidence type="ECO:0000259" key="1">
    <source>
        <dbReference type="Pfam" id="PF13649"/>
    </source>
</evidence>
<name>A0A1G8BB97_9MICO</name>
<gene>
    <name evidence="2" type="ORF">SAMN04489720_0848</name>
</gene>
<dbReference type="GO" id="GO:0032259">
    <property type="term" value="P:methylation"/>
    <property type="evidence" value="ECO:0007669"/>
    <property type="project" value="UniProtKB-KW"/>
</dbReference>
<keyword evidence="3" id="KW-1185">Reference proteome</keyword>
<dbReference type="Proteomes" id="UP000198822">
    <property type="component" value="Chromosome I"/>
</dbReference>
<dbReference type="CDD" id="cd02440">
    <property type="entry name" value="AdoMet_MTases"/>
    <property type="match status" value="1"/>
</dbReference>
<dbReference type="Pfam" id="PF13649">
    <property type="entry name" value="Methyltransf_25"/>
    <property type="match status" value="1"/>
</dbReference>